<dbReference type="Pfam" id="PF01568">
    <property type="entry name" value="Molydop_binding"/>
    <property type="match status" value="1"/>
</dbReference>
<dbReference type="Pfam" id="PF00384">
    <property type="entry name" value="Molybdopterin"/>
    <property type="match status" value="1"/>
</dbReference>
<dbReference type="AlphaFoldDB" id="A0A369N3D6"/>
<keyword evidence="6" id="KW-0411">Iron-sulfur</keyword>
<evidence type="ECO:0000256" key="4">
    <source>
        <dbReference type="ARBA" id="ARBA00023002"/>
    </source>
</evidence>
<dbReference type="InterPro" id="IPR050612">
    <property type="entry name" value="Prok_Mopterin_Oxidored"/>
</dbReference>
<reference evidence="11 12" key="1">
    <citation type="journal article" date="2018" name="Elife">
        <title>Discovery and characterization of a prevalent human gut bacterial enzyme sufficient for the inactivation of a family of plant toxins.</title>
        <authorList>
            <person name="Koppel N."/>
            <person name="Bisanz J.E."/>
            <person name="Pandelia M.E."/>
            <person name="Turnbaugh P.J."/>
            <person name="Balskus E.P."/>
        </authorList>
    </citation>
    <scope>NUCLEOTIDE SEQUENCE [LARGE SCALE GENOMIC DNA]</scope>
    <source>
        <strain evidence="10 12">16A</strain>
        <strain evidence="9 11">FAA1-1-60AUCSF</strain>
    </source>
</reference>
<dbReference type="NCBIfam" id="TIGR01409">
    <property type="entry name" value="TAT_signal_seq"/>
    <property type="match status" value="1"/>
</dbReference>
<accession>A0A369N3D6</accession>
<dbReference type="PANTHER" id="PTHR43742">
    <property type="entry name" value="TRIMETHYLAMINE-N-OXIDE REDUCTASE"/>
    <property type="match status" value="1"/>
</dbReference>
<dbReference type="Gene3D" id="3.40.228.10">
    <property type="entry name" value="Dimethylsulfoxide Reductase, domain 2"/>
    <property type="match status" value="1"/>
</dbReference>
<dbReference type="PROSITE" id="PS51257">
    <property type="entry name" value="PROKAR_LIPOPROTEIN"/>
    <property type="match status" value="1"/>
</dbReference>
<dbReference type="InterPro" id="IPR019546">
    <property type="entry name" value="TAT_signal_bac_arc"/>
</dbReference>
<evidence type="ECO:0000313" key="9">
    <source>
        <dbReference type="EMBL" id="RDB85014.1"/>
    </source>
</evidence>
<dbReference type="PROSITE" id="PS51318">
    <property type="entry name" value="TAT"/>
    <property type="match status" value="1"/>
</dbReference>
<evidence type="ECO:0000256" key="5">
    <source>
        <dbReference type="ARBA" id="ARBA00023004"/>
    </source>
</evidence>
<evidence type="ECO:0000256" key="6">
    <source>
        <dbReference type="ARBA" id="ARBA00023014"/>
    </source>
</evidence>
<dbReference type="Gene3D" id="2.20.25.90">
    <property type="entry name" value="ADC-like domains"/>
    <property type="match status" value="1"/>
</dbReference>
<name>A0A369N3D6_EGGLN</name>
<evidence type="ECO:0000256" key="2">
    <source>
        <dbReference type="ARBA" id="ARBA00022723"/>
    </source>
</evidence>
<organism evidence="9 11">
    <name type="scientific">Eggerthella lenta</name>
    <name type="common">Eubacterium lentum</name>
    <dbReference type="NCBI Taxonomy" id="84112"/>
    <lineage>
        <taxon>Bacteria</taxon>
        <taxon>Bacillati</taxon>
        <taxon>Actinomycetota</taxon>
        <taxon>Coriobacteriia</taxon>
        <taxon>Eggerthellales</taxon>
        <taxon>Eggerthellaceae</taxon>
        <taxon>Eggerthella</taxon>
    </lineage>
</organism>
<keyword evidence="5" id="KW-0408">Iron</keyword>
<dbReference type="InterPro" id="IPR009010">
    <property type="entry name" value="Asp_de-COase-like_dom_sf"/>
</dbReference>
<dbReference type="SUPFAM" id="SSF53706">
    <property type="entry name" value="Formate dehydrogenase/DMSO reductase, domains 1-3"/>
    <property type="match status" value="1"/>
</dbReference>
<feature type="domain" description="Molybdopterin oxidoreductase" evidence="7">
    <location>
        <begin position="114"/>
        <end position="577"/>
    </location>
</feature>
<evidence type="ECO:0000313" key="10">
    <source>
        <dbReference type="EMBL" id="RDC37919.1"/>
    </source>
</evidence>
<dbReference type="SUPFAM" id="SSF50692">
    <property type="entry name" value="ADC-like"/>
    <property type="match status" value="1"/>
</dbReference>
<dbReference type="GO" id="GO:0046872">
    <property type="term" value="F:metal ion binding"/>
    <property type="evidence" value="ECO:0007669"/>
    <property type="project" value="UniProtKB-KW"/>
</dbReference>
<keyword evidence="3" id="KW-0732">Signal</keyword>
<dbReference type="RefSeq" id="WP_015760341.1">
    <property type="nucleotide sequence ID" value="NZ_AP031442.1"/>
</dbReference>
<dbReference type="Gene3D" id="3.40.50.740">
    <property type="match status" value="1"/>
</dbReference>
<evidence type="ECO:0000256" key="1">
    <source>
        <dbReference type="ARBA" id="ARBA00010312"/>
    </source>
</evidence>
<keyword evidence="2" id="KW-0479">Metal-binding</keyword>
<evidence type="ECO:0000313" key="11">
    <source>
        <dbReference type="Proteomes" id="UP000253857"/>
    </source>
</evidence>
<dbReference type="GO" id="GO:0043546">
    <property type="term" value="F:molybdopterin cofactor binding"/>
    <property type="evidence" value="ECO:0007669"/>
    <property type="project" value="InterPro"/>
</dbReference>
<dbReference type="Gene3D" id="2.40.40.20">
    <property type="match status" value="1"/>
</dbReference>
<evidence type="ECO:0000259" key="8">
    <source>
        <dbReference type="Pfam" id="PF01568"/>
    </source>
</evidence>
<dbReference type="Gene3D" id="3.40.50.12440">
    <property type="match status" value="1"/>
</dbReference>
<sequence>MRKSADQALPSLSRRTFVAAAATTGAAAALGLSGCSPKADTEAGAGADAEGAAPDPYADAQVFYSTCPPECQHHNLKGYVVDGKLVKVESSELNDCAACARGISRSQMVNDPDRLTMPLLLDGEKGSGQFKEISWDEAFDLIEQKFKDAIATDGNKSICYVTGSGNFGAMHGPVANAFFGHLGGASTTVGSLCCAGTTAAIVPIYGKRFLDCRNQIENSTYVVVWGNNPAISKQGYFQRFEHVVENGGKLVVIDPIYTESAAKATDWLQPWPGTDAALGLAMLKVIVDERLYDEEFLLAHTCAPCLVDRATGEPVLKNADDPASFVVFDKKSGEVVPHDQSGIEAALTLDGTDAADAYQTEFELIVAEASAWDLAAAEEECGVPAADIERIAKEYAGAEHAMIVQNMGGFMRTENGTYATAVGAYLAAFCGQVGHVGDGVSDAGGMNEVATGNPLEVPKATEEVAAIPRFTFGEAVLNEDPVKVNVLWSMTGNPMTQWPNTGMVKKALEKIPFVVTVDQYLTSTALYSNLVLPCTGIFETEGVLANARSHWIQLMEKAVDGPGESKSDLEIFAELARRFGFGDAFDVPMKDLISNVLEPTGITYDELVEKKAVDVVGKDYIPYKDGVFFTASKKAEFWVGAWKKEGFNPICSYARSEEDARNGDELAAKYPLFSVQRKTYRSVHSTFNNLEWMDEVCDRKPVVLLNEADAEARGIADGDAVVVFNDRGEHRGVAEVNDRIKAGVVGLQNGWWEQQGGSSSYVTNDKWKTLGGTHCCNQTLVDVKKEA</sequence>
<feature type="domain" description="Molybdopterin dinucleotide-binding" evidence="8">
    <location>
        <begin position="675"/>
        <end position="778"/>
    </location>
</feature>
<gene>
    <name evidence="10" type="ORF">C1853_08900</name>
    <name evidence="9" type="ORF">C1871_08935</name>
</gene>
<comment type="similarity">
    <text evidence="1">Belongs to the prokaryotic molybdopterin-containing oxidoreductase family.</text>
</comment>
<dbReference type="EMBL" id="PPUQ01000010">
    <property type="protein sequence ID" value="RDC37919.1"/>
    <property type="molecule type" value="Genomic_DNA"/>
</dbReference>
<dbReference type="GO" id="GO:0051536">
    <property type="term" value="F:iron-sulfur cluster binding"/>
    <property type="evidence" value="ECO:0007669"/>
    <property type="project" value="UniProtKB-KW"/>
</dbReference>
<dbReference type="PANTHER" id="PTHR43742:SF6">
    <property type="entry name" value="OXIDOREDUCTASE YYAE-RELATED"/>
    <property type="match status" value="1"/>
</dbReference>
<dbReference type="Proteomes" id="UP000253857">
    <property type="component" value="Unassembled WGS sequence"/>
</dbReference>
<dbReference type="Proteomes" id="UP000253915">
    <property type="component" value="Unassembled WGS sequence"/>
</dbReference>
<dbReference type="GO" id="GO:0016491">
    <property type="term" value="F:oxidoreductase activity"/>
    <property type="evidence" value="ECO:0007669"/>
    <property type="project" value="UniProtKB-KW"/>
</dbReference>
<evidence type="ECO:0000256" key="3">
    <source>
        <dbReference type="ARBA" id="ARBA00022729"/>
    </source>
</evidence>
<dbReference type="InterPro" id="IPR006656">
    <property type="entry name" value="Mopterin_OxRdtase"/>
</dbReference>
<evidence type="ECO:0000313" key="12">
    <source>
        <dbReference type="Proteomes" id="UP000253915"/>
    </source>
</evidence>
<protein>
    <submittedName>
        <fullName evidence="9">DMSO reductase</fullName>
    </submittedName>
</protein>
<proteinExistence type="inferred from homology"/>
<evidence type="ECO:0000259" key="7">
    <source>
        <dbReference type="Pfam" id="PF00384"/>
    </source>
</evidence>
<comment type="caution">
    <text evidence="9">The sequence shown here is derived from an EMBL/GenBank/DDBJ whole genome shotgun (WGS) entry which is preliminary data.</text>
</comment>
<dbReference type="EMBL" id="PPTY01000013">
    <property type="protein sequence ID" value="RDB85014.1"/>
    <property type="molecule type" value="Genomic_DNA"/>
</dbReference>
<keyword evidence="4" id="KW-0560">Oxidoreductase</keyword>
<dbReference type="InterPro" id="IPR006311">
    <property type="entry name" value="TAT_signal"/>
</dbReference>
<dbReference type="InterPro" id="IPR006657">
    <property type="entry name" value="MoPterin_dinucl-bd_dom"/>
</dbReference>